<sequence>MESKTKRVVNIAIFGVLSFFIMFFEINLPFMPFFLKLDISDTVPLIVGFIYNPIIAIGIILIKNLLHLLISSNLGIGELSNFLIGASLVGSSSYLYNNHNLSILKSLIIGSFVMTITAVIVNLIIIIPLYENILNISLDNIIKLSQQVNPYIKDLNSYLIFIIIPFNLIKGGVLTTLTYLLNKKLDLNYVKNQ</sequence>
<evidence type="ECO:0000313" key="11">
    <source>
        <dbReference type="Proteomes" id="UP000093514"/>
    </source>
</evidence>
<keyword evidence="7 8" id="KW-0472">Membrane</keyword>
<dbReference type="OrthoDB" id="9809216at2"/>
<evidence type="ECO:0000256" key="6">
    <source>
        <dbReference type="ARBA" id="ARBA00022989"/>
    </source>
</evidence>
<feature type="transmembrane region" description="Helical" evidence="9">
    <location>
        <begin position="158"/>
        <end position="181"/>
    </location>
</feature>
<keyword evidence="3 8" id="KW-0813">Transport</keyword>
<name>A0A1C0A7J7_9FIRM</name>
<dbReference type="InterPro" id="IPR024529">
    <property type="entry name" value="ECF_trnsprt_substrate-spec"/>
</dbReference>
<proteinExistence type="inferred from homology"/>
<comment type="caution">
    <text evidence="10">The sequence shown here is derived from an EMBL/GenBank/DDBJ whole genome shotgun (WGS) entry which is preliminary data.</text>
</comment>
<dbReference type="RefSeq" id="WP_068717841.1">
    <property type="nucleotide sequence ID" value="NZ_LWDV01000009.1"/>
</dbReference>
<feature type="transmembrane region" description="Helical" evidence="9">
    <location>
        <begin position="42"/>
        <end position="62"/>
    </location>
</feature>
<dbReference type="PIRSF" id="PIRSF037778">
    <property type="entry name" value="UCP037778_transp_RibU"/>
    <property type="match status" value="1"/>
</dbReference>
<gene>
    <name evidence="10" type="ORF">U472_09460</name>
</gene>
<dbReference type="GO" id="GO:0032217">
    <property type="term" value="F:riboflavin transmembrane transporter activity"/>
    <property type="evidence" value="ECO:0007669"/>
    <property type="project" value="UniProtKB-UniRule"/>
</dbReference>
<feature type="transmembrane region" description="Helical" evidence="9">
    <location>
        <begin position="12"/>
        <end position="35"/>
    </location>
</feature>
<organism evidence="10 11">
    <name type="scientific">Orenia metallireducens</name>
    <dbReference type="NCBI Taxonomy" id="1413210"/>
    <lineage>
        <taxon>Bacteria</taxon>
        <taxon>Bacillati</taxon>
        <taxon>Bacillota</taxon>
        <taxon>Clostridia</taxon>
        <taxon>Halanaerobiales</taxon>
        <taxon>Halobacteroidaceae</taxon>
        <taxon>Orenia</taxon>
    </lineage>
</organism>
<keyword evidence="6 9" id="KW-1133">Transmembrane helix</keyword>
<dbReference type="GO" id="GO:0005886">
    <property type="term" value="C:plasma membrane"/>
    <property type="evidence" value="ECO:0007669"/>
    <property type="project" value="UniProtKB-SubCell"/>
</dbReference>
<dbReference type="PANTHER" id="PTHR38438:SF1">
    <property type="entry name" value="RIBOFLAVIN TRANSPORTER RIBU"/>
    <property type="match status" value="1"/>
</dbReference>
<feature type="transmembrane region" description="Helical" evidence="9">
    <location>
        <begin position="107"/>
        <end position="130"/>
    </location>
</feature>
<keyword evidence="4 8" id="KW-1003">Cell membrane</keyword>
<accession>A0A1C0A7J7</accession>
<reference evidence="10 11" key="2">
    <citation type="submission" date="2016-08" db="EMBL/GenBank/DDBJ databases">
        <title>Orenia metallireducens sp. nov. strain Z6, a Novel Metal-reducing Firmicute from the Deep Subsurface.</title>
        <authorList>
            <person name="Maxim B.I."/>
            <person name="Kenneth K."/>
            <person name="Flynn T.M."/>
            <person name="Oloughlin E.J."/>
            <person name="Locke R.A."/>
            <person name="Weber J.R."/>
            <person name="Egan S.M."/>
            <person name="Mackie R.I."/>
            <person name="Cann I.K."/>
        </authorList>
    </citation>
    <scope>NUCLEOTIDE SEQUENCE [LARGE SCALE GENOMIC DNA]</scope>
    <source>
        <strain evidence="10 11">Z6</strain>
    </source>
</reference>
<keyword evidence="11" id="KW-1185">Reference proteome</keyword>
<evidence type="ECO:0000256" key="4">
    <source>
        <dbReference type="ARBA" id="ARBA00022475"/>
    </source>
</evidence>
<comment type="similarity">
    <text evidence="2 8">Belongs to the prokaryotic riboflavin transporter (P-RFT) (TC 2.A.87) family.</text>
</comment>
<evidence type="ECO:0000256" key="2">
    <source>
        <dbReference type="ARBA" id="ARBA00005540"/>
    </source>
</evidence>
<evidence type="ECO:0000256" key="1">
    <source>
        <dbReference type="ARBA" id="ARBA00004651"/>
    </source>
</evidence>
<evidence type="ECO:0000256" key="5">
    <source>
        <dbReference type="ARBA" id="ARBA00022692"/>
    </source>
</evidence>
<comment type="function">
    <text evidence="8">Probably a riboflavin-binding protein that interacts with the energy-coupling factor (ECF) ABC-transporter complex.</text>
</comment>
<evidence type="ECO:0000256" key="8">
    <source>
        <dbReference type="PIRNR" id="PIRNR037778"/>
    </source>
</evidence>
<reference evidence="11" key="1">
    <citation type="submission" date="2016-07" db="EMBL/GenBank/DDBJ databases">
        <authorList>
            <person name="Florea S."/>
            <person name="Webb J.S."/>
            <person name="Jaromczyk J."/>
            <person name="Schardl C.L."/>
        </authorList>
    </citation>
    <scope>NUCLEOTIDE SEQUENCE [LARGE SCALE GENOMIC DNA]</scope>
    <source>
        <strain evidence="11">Z6</strain>
    </source>
</reference>
<evidence type="ECO:0000256" key="7">
    <source>
        <dbReference type="ARBA" id="ARBA00023136"/>
    </source>
</evidence>
<evidence type="ECO:0000313" key="10">
    <source>
        <dbReference type="EMBL" id="OCL26229.1"/>
    </source>
</evidence>
<comment type="subcellular location">
    <subcellularLocation>
        <location evidence="1">Cell membrane</location>
        <topology evidence="1">Multi-pass membrane protein</topology>
    </subcellularLocation>
</comment>
<dbReference type="PANTHER" id="PTHR38438">
    <property type="entry name" value="RIBOFLAVIN TRANSPORTER RIBU"/>
    <property type="match status" value="1"/>
</dbReference>
<keyword evidence="5 9" id="KW-0812">Transmembrane</keyword>
<evidence type="ECO:0000256" key="9">
    <source>
        <dbReference type="SAM" id="Phobius"/>
    </source>
</evidence>
<dbReference type="AlphaFoldDB" id="A0A1C0A7J7"/>
<dbReference type="Gene3D" id="1.10.1760.20">
    <property type="match status" value="1"/>
</dbReference>
<dbReference type="InterPro" id="IPR025720">
    <property type="entry name" value="RibU"/>
</dbReference>
<evidence type="ECO:0000256" key="3">
    <source>
        <dbReference type="ARBA" id="ARBA00022448"/>
    </source>
</evidence>
<protein>
    <recommendedName>
        <fullName evidence="8">Riboflavin transporter</fullName>
    </recommendedName>
</protein>
<dbReference type="EMBL" id="LWDV01000009">
    <property type="protein sequence ID" value="OCL26229.1"/>
    <property type="molecule type" value="Genomic_DNA"/>
</dbReference>
<dbReference type="Pfam" id="PF12822">
    <property type="entry name" value="ECF_trnsprt"/>
    <property type="match status" value="1"/>
</dbReference>
<dbReference type="Proteomes" id="UP000093514">
    <property type="component" value="Unassembled WGS sequence"/>
</dbReference>